<reference evidence="4 5" key="1">
    <citation type="journal article" date="2018" name="Nat. Ecol. Evol.">
        <title>Pezizomycetes genomes reveal the molecular basis of ectomycorrhizal truffle lifestyle.</title>
        <authorList>
            <person name="Murat C."/>
            <person name="Payen T."/>
            <person name="Noel B."/>
            <person name="Kuo A."/>
            <person name="Morin E."/>
            <person name="Chen J."/>
            <person name="Kohler A."/>
            <person name="Krizsan K."/>
            <person name="Balestrini R."/>
            <person name="Da Silva C."/>
            <person name="Montanini B."/>
            <person name="Hainaut M."/>
            <person name="Levati E."/>
            <person name="Barry K.W."/>
            <person name="Belfiori B."/>
            <person name="Cichocki N."/>
            <person name="Clum A."/>
            <person name="Dockter R.B."/>
            <person name="Fauchery L."/>
            <person name="Guy J."/>
            <person name="Iotti M."/>
            <person name="Le Tacon F."/>
            <person name="Lindquist E.A."/>
            <person name="Lipzen A."/>
            <person name="Malagnac F."/>
            <person name="Mello A."/>
            <person name="Molinier V."/>
            <person name="Miyauchi S."/>
            <person name="Poulain J."/>
            <person name="Riccioni C."/>
            <person name="Rubini A."/>
            <person name="Sitrit Y."/>
            <person name="Splivallo R."/>
            <person name="Traeger S."/>
            <person name="Wang M."/>
            <person name="Zifcakova L."/>
            <person name="Wipf D."/>
            <person name="Zambonelli A."/>
            <person name="Paolocci F."/>
            <person name="Nowrousian M."/>
            <person name="Ottonello S."/>
            <person name="Baldrian P."/>
            <person name="Spatafora J.W."/>
            <person name="Henrissat B."/>
            <person name="Nagy L.G."/>
            <person name="Aury J.M."/>
            <person name="Wincker P."/>
            <person name="Grigoriev I.V."/>
            <person name="Bonfante P."/>
            <person name="Martin F.M."/>
        </authorList>
    </citation>
    <scope>NUCLEOTIDE SEQUENCE [LARGE SCALE GENOMIC DNA]</scope>
    <source>
        <strain evidence="4 5">ATCC MYA-4762</strain>
    </source>
</reference>
<feature type="compositionally biased region" description="Low complexity" evidence="2">
    <location>
        <begin position="78"/>
        <end position="89"/>
    </location>
</feature>
<dbReference type="InterPro" id="IPR018958">
    <property type="entry name" value="Knr4/Smi1-like_dom"/>
</dbReference>
<dbReference type="InterPro" id="IPR051873">
    <property type="entry name" value="KNR4/SMI1_regulator"/>
</dbReference>
<comment type="similarity">
    <text evidence="1">Belongs to the KNR4/SMI1 family.</text>
</comment>
<feature type="region of interest" description="Disordered" evidence="2">
    <location>
        <begin position="78"/>
        <end position="120"/>
    </location>
</feature>
<dbReference type="FunCoup" id="A0A3N4LUR5">
    <property type="interactions" value="58"/>
</dbReference>
<gene>
    <name evidence="4" type="ORF">L211DRAFT_113101</name>
</gene>
<feature type="compositionally biased region" description="Low complexity" evidence="2">
    <location>
        <begin position="353"/>
        <end position="366"/>
    </location>
</feature>
<dbReference type="Proteomes" id="UP000267821">
    <property type="component" value="Unassembled WGS sequence"/>
</dbReference>
<dbReference type="PIRSF" id="PIRSF017023">
    <property type="entry name" value="KNR4"/>
    <property type="match status" value="1"/>
</dbReference>
<dbReference type="Pfam" id="PF09346">
    <property type="entry name" value="SMI1_KNR4"/>
    <property type="match status" value="1"/>
</dbReference>
<proteinExistence type="inferred from homology"/>
<name>A0A3N4LUR5_9PEZI</name>
<dbReference type="SUPFAM" id="SSF160631">
    <property type="entry name" value="SMI1/KNR4-like"/>
    <property type="match status" value="1"/>
</dbReference>
<evidence type="ECO:0000259" key="3">
    <source>
        <dbReference type="SMART" id="SM00860"/>
    </source>
</evidence>
<dbReference type="GO" id="GO:0043332">
    <property type="term" value="C:mating projection tip"/>
    <property type="evidence" value="ECO:0007669"/>
    <property type="project" value="TreeGrafter"/>
</dbReference>
<protein>
    <submittedName>
        <fullName evidence="4">Cell wall assembly and cell proliferation coordinating protein</fullName>
    </submittedName>
</protein>
<dbReference type="InterPro" id="IPR009203">
    <property type="entry name" value="Knr4/Smi1"/>
</dbReference>
<dbReference type="OrthoDB" id="2305498at2759"/>
<evidence type="ECO:0000256" key="2">
    <source>
        <dbReference type="SAM" id="MobiDB-lite"/>
    </source>
</evidence>
<dbReference type="SMART" id="SM00860">
    <property type="entry name" value="SMI1_KNR4"/>
    <property type="match status" value="1"/>
</dbReference>
<evidence type="ECO:0000256" key="1">
    <source>
        <dbReference type="ARBA" id="ARBA00005303"/>
    </source>
</evidence>
<feature type="region of interest" description="Disordered" evidence="2">
    <location>
        <begin position="452"/>
        <end position="481"/>
    </location>
</feature>
<dbReference type="GO" id="GO:0070880">
    <property type="term" value="P:fungal-type cell wall beta-glucan biosynthetic process"/>
    <property type="evidence" value="ECO:0007669"/>
    <property type="project" value="TreeGrafter"/>
</dbReference>
<organism evidence="4 5">
    <name type="scientific">Terfezia boudieri ATCC MYA-4762</name>
    <dbReference type="NCBI Taxonomy" id="1051890"/>
    <lineage>
        <taxon>Eukaryota</taxon>
        <taxon>Fungi</taxon>
        <taxon>Dikarya</taxon>
        <taxon>Ascomycota</taxon>
        <taxon>Pezizomycotina</taxon>
        <taxon>Pezizomycetes</taxon>
        <taxon>Pezizales</taxon>
        <taxon>Pezizaceae</taxon>
        <taxon>Terfezia</taxon>
    </lineage>
</organism>
<feature type="domain" description="Knr4/Smi1-like" evidence="3">
    <location>
        <begin position="148"/>
        <end position="296"/>
    </location>
</feature>
<feature type="region of interest" description="Disordered" evidence="2">
    <location>
        <begin position="343"/>
        <end position="410"/>
    </location>
</feature>
<dbReference type="InParanoid" id="A0A3N4LUR5"/>
<accession>A0A3N4LUR5</accession>
<dbReference type="AlphaFoldDB" id="A0A3N4LUR5"/>
<dbReference type="EMBL" id="ML121538">
    <property type="protein sequence ID" value="RPB25309.1"/>
    <property type="molecule type" value="Genomic_DNA"/>
</dbReference>
<evidence type="ECO:0000313" key="5">
    <source>
        <dbReference type="Proteomes" id="UP000267821"/>
    </source>
</evidence>
<dbReference type="PANTHER" id="PTHR47432">
    <property type="entry name" value="CELL WALL ASSEMBLY REGULATOR SMI1"/>
    <property type="match status" value="1"/>
</dbReference>
<feature type="compositionally biased region" description="Low complexity" evidence="2">
    <location>
        <begin position="373"/>
        <end position="386"/>
    </location>
</feature>
<evidence type="ECO:0000313" key="4">
    <source>
        <dbReference type="EMBL" id="RPB25309.1"/>
    </source>
</evidence>
<dbReference type="Gene3D" id="3.40.1580.10">
    <property type="entry name" value="SMI1/KNR4-like"/>
    <property type="match status" value="1"/>
</dbReference>
<sequence length="481" mass="52130">MEGGLGSSLKAFWHTMTSYDRHAGHNSPYRTAGSGQGIGRNPGLNGVRTSIYQDDPSHPGARSTTALAGTSAAIYSPSSAGLSGSAGSPTYTPGARSMSLTSPTGEVPLQDFGSDGLAPPPPISHSWARIDRWTEANYPELKDQLCEGATLNDINELEFDLDCSLPIDVRESITIHDGQERGGMPTGVIFGAMLLDCEEILYEWNNWKTVNQEFLNNETKSRTTILARQDSSPEGAVQKAYAHPGWIPLARDWGGNNIAVDLAPGPTGKWGQIILCGRDYDCKYVVARSWGAFLAMVADDMESPYWYVDEETQELKLKDPRAPKREPGYFDILRVRNMQKYKRLPRKQPPPGQSGSTPGSPSSSNSGKDRGRTQSGSSRHSSPGTSLQPPKSRLSRVNEEAPALPTPAHTRLDAVIKGKENGFAEPLSILDESVAQDKTAAAIKALDEVSLDNKPEKPELLTDGSDISRPPLATTRRSIET</sequence>
<keyword evidence="5" id="KW-1185">Reference proteome</keyword>
<dbReference type="InterPro" id="IPR037883">
    <property type="entry name" value="Knr4/Smi1-like_sf"/>
</dbReference>
<dbReference type="STRING" id="1051890.A0A3N4LUR5"/>
<dbReference type="PANTHER" id="PTHR47432:SF1">
    <property type="entry name" value="CELL WALL ASSEMBLY REGULATOR SMI1"/>
    <property type="match status" value="1"/>
</dbReference>